<dbReference type="SUPFAM" id="SSF53383">
    <property type="entry name" value="PLP-dependent transferases"/>
    <property type="match status" value="1"/>
</dbReference>
<dbReference type="InterPro" id="IPR015421">
    <property type="entry name" value="PyrdxlP-dep_Trfase_major"/>
</dbReference>
<dbReference type="InterPro" id="IPR015422">
    <property type="entry name" value="PyrdxlP-dep_Trfase_small"/>
</dbReference>
<name>A0A378NS06_9FIRM</name>
<dbReference type="UniPathway" id="UPA00148"/>
<reference evidence="11 12" key="1">
    <citation type="submission" date="2018-06" db="EMBL/GenBank/DDBJ databases">
        <authorList>
            <consortium name="Pathogen Informatics"/>
            <person name="Doyle S."/>
        </authorList>
    </citation>
    <scope>NUCLEOTIDE SEQUENCE [LARGE SCALE GENOMIC DNA]</scope>
    <source>
        <strain evidence="11 12">NCTC10571</strain>
    </source>
</reference>
<dbReference type="Gene3D" id="3.40.640.10">
    <property type="entry name" value="Type I PLP-dependent aspartate aminotransferase-like (Major domain)"/>
    <property type="match status" value="1"/>
</dbReference>
<evidence type="ECO:0000256" key="2">
    <source>
        <dbReference type="ARBA" id="ARBA00003444"/>
    </source>
</evidence>
<dbReference type="InterPro" id="IPR005860">
    <property type="entry name" value="CobD"/>
</dbReference>
<evidence type="ECO:0000256" key="5">
    <source>
        <dbReference type="ARBA" id="ARBA00022573"/>
    </source>
</evidence>
<comment type="pathway">
    <text evidence="3">Cofactor biosynthesis; adenosylcobalamin biosynthesis.</text>
</comment>
<comment type="function">
    <text evidence="2">Decarboxylates L-threonine-O-3-phosphate to yield (R)-1-amino-2-propanol O-2-phosphate, the precursor for the linkage between the nucleotide loop and the corrin ring in cobalamin.</text>
</comment>
<dbReference type="PROSITE" id="PS00105">
    <property type="entry name" value="AA_TRANSFER_CLASS_1"/>
    <property type="match status" value="1"/>
</dbReference>
<evidence type="ECO:0000256" key="9">
    <source>
        <dbReference type="ARBA" id="ARBA00048531"/>
    </source>
</evidence>
<sequence length="358" mass="40709">MQKFEHGGDLKKIMAQENLDKIIDFSANINPYGLSKNIKKAIVDHVDDIIHYPEPDARELCGKIAENYGISADKIIVGNGAVELLYILCHILKPKNALIVSPGFSEYERAAKASGANINYVMLSEKQEFNSPMRDLIVNIKGNDILFIGNPNNPTGTLFTVEDMELLIEHAENNGCFVVVDESFMDFIKTSEAFSVFPLVEKYHNLFVLHSLTKFYALPGLRLGFAATDHEVLDPLYQAKDPWNVNALAQIAGMVALEDKVYQRRSRTYTRTEINYLYEELETFDKLKVYEPTVNFILVNIEKTKMTANELKTKLLEYGIAIRNCENYPGLNEYFVRFAVRTREENDELIDALTEILA</sequence>
<dbReference type="GO" id="GO:0048472">
    <property type="term" value="F:threonine-phosphate decarboxylase activity"/>
    <property type="evidence" value="ECO:0007669"/>
    <property type="project" value="UniProtKB-EC"/>
</dbReference>
<dbReference type="NCBIfam" id="TIGR01140">
    <property type="entry name" value="L_thr_O3P_dcar"/>
    <property type="match status" value="1"/>
</dbReference>
<accession>A0A378NS06</accession>
<evidence type="ECO:0000256" key="8">
    <source>
        <dbReference type="ARBA" id="ARBA00029996"/>
    </source>
</evidence>
<dbReference type="GO" id="GO:0030170">
    <property type="term" value="F:pyridoxal phosphate binding"/>
    <property type="evidence" value="ECO:0007669"/>
    <property type="project" value="InterPro"/>
</dbReference>
<keyword evidence="6" id="KW-0663">Pyridoxal phosphate</keyword>
<dbReference type="STRING" id="1122216.GCA_000423385_01883"/>
<dbReference type="EMBL" id="UGPP01000001">
    <property type="protein sequence ID" value="STY70656.1"/>
    <property type="molecule type" value="Genomic_DNA"/>
</dbReference>
<dbReference type="CDD" id="cd00609">
    <property type="entry name" value="AAT_like"/>
    <property type="match status" value="1"/>
</dbReference>
<feature type="domain" description="Aminotransferase class I/classII large" evidence="10">
    <location>
        <begin position="21"/>
        <end position="353"/>
    </location>
</feature>
<dbReference type="PANTHER" id="PTHR42885">
    <property type="entry name" value="HISTIDINOL-PHOSPHATE AMINOTRANSFERASE-RELATED"/>
    <property type="match status" value="1"/>
</dbReference>
<dbReference type="EC" id="4.1.1.81" evidence="4"/>
<evidence type="ECO:0000256" key="6">
    <source>
        <dbReference type="ARBA" id="ARBA00022898"/>
    </source>
</evidence>
<dbReference type="RefSeq" id="WP_115151199.1">
    <property type="nucleotide sequence ID" value="NZ_UGPP01000001.1"/>
</dbReference>
<keyword evidence="7 11" id="KW-0456">Lyase</keyword>
<dbReference type="PANTHER" id="PTHR42885:SF1">
    <property type="entry name" value="THREONINE-PHOSPHATE DECARBOXYLASE"/>
    <property type="match status" value="1"/>
</dbReference>
<gene>
    <name evidence="11" type="primary">cobD</name>
    <name evidence="11" type="ORF">NCTC10571_00796</name>
</gene>
<dbReference type="GO" id="GO:0009236">
    <property type="term" value="P:cobalamin biosynthetic process"/>
    <property type="evidence" value="ECO:0007669"/>
    <property type="project" value="UniProtKB-UniPathway"/>
</dbReference>
<proteinExistence type="predicted"/>
<dbReference type="InterPro" id="IPR015424">
    <property type="entry name" value="PyrdxlP-dep_Trfase"/>
</dbReference>
<evidence type="ECO:0000256" key="7">
    <source>
        <dbReference type="ARBA" id="ARBA00023239"/>
    </source>
</evidence>
<comment type="catalytic activity">
    <reaction evidence="9">
        <text>O-phospho-L-threonine + H(+) = (R)-1-aminopropan-2-yl phosphate + CO2</text>
        <dbReference type="Rhea" id="RHEA:11492"/>
        <dbReference type="ChEBI" id="CHEBI:15378"/>
        <dbReference type="ChEBI" id="CHEBI:16526"/>
        <dbReference type="ChEBI" id="CHEBI:58563"/>
        <dbReference type="ChEBI" id="CHEBI:58675"/>
        <dbReference type="EC" id="4.1.1.81"/>
    </reaction>
</comment>
<dbReference type="Gene3D" id="3.90.1150.10">
    <property type="entry name" value="Aspartate Aminotransferase, domain 1"/>
    <property type="match status" value="1"/>
</dbReference>
<evidence type="ECO:0000256" key="1">
    <source>
        <dbReference type="ARBA" id="ARBA00001933"/>
    </source>
</evidence>
<evidence type="ECO:0000256" key="3">
    <source>
        <dbReference type="ARBA" id="ARBA00004953"/>
    </source>
</evidence>
<comment type="cofactor">
    <cofactor evidence="1">
        <name>pyridoxal 5'-phosphate</name>
        <dbReference type="ChEBI" id="CHEBI:597326"/>
    </cofactor>
</comment>
<dbReference type="Pfam" id="PF00155">
    <property type="entry name" value="Aminotran_1_2"/>
    <property type="match status" value="1"/>
</dbReference>
<dbReference type="AlphaFoldDB" id="A0A378NS06"/>
<dbReference type="InterPro" id="IPR004839">
    <property type="entry name" value="Aminotransferase_I/II_large"/>
</dbReference>
<keyword evidence="5" id="KW-0169">Cobalamin biosynthesis</keyword>
<evidence type="ECO:0000259" key="10">
    <source>
        <dbReference type="Pfam" id="PF00155"/>
    </source>
</evidence>
<evidence type="ECO:0000313" key="11">
    <source>
        <dbReference type="EMBL" id="STY70656.1"/>
    </source>
</evidence>
<evidence type="ECO:0000313" key="12">
    <source>
        <dbReference type="Proteomes" id="UP000255234"/>
    </source>
</evidence>
<evidence type="ECO:0000256" key="4">
    <source>
        <dbReference type="ARBA" id="ARBA00012285"/>
    </source>
</evidence>
<protein>
    <recommendedName>
        <fullName evidence="4">threonine-phosphate decarboxylase</fullName>
        <ecNumber evidence="4">4.1.1.81</ecNumber>
    </recommendedName>
    <alternativeName>
        <fullName evidence="8">L-threonine-O-3-phosphate decarboxylase</fullName>
    </alternativeName>
</protein>
<dbReference type="InterPro" id="IPR004838">
    <property type="entry name" value="NHTrfase_class1_PyrdxlP-BS"/>
</dbReference>
<organism evidence="11 12">
    <name type="scientific">Megamonas hypermegale</name>
    <dbReference type="NCBI Taxonomy" id="158847"/>
    <lineage>
        <taxon>Bacteria</taxon>
        <taxon>Bacillati</taxon>
        <taxon>Bacillota</taxon>
        <taxon>Negativicutes</taxon>
        <taxon>Selenomonadales</taxon>
        <taxon>Selenomonadaceae</taxon>
        <taxon>Megamonas</taxon>
    </lineage>
</organism>
<dbReference type="Proteomes" id="UP000255234">
    <property type="component" value="Unassembled WGS sequence"/>
</dbReference>